<evidence type="ECO:0000313" key="1">
    <source>
        <dbReference type="EMBL" id="EKR54172.1"/>
    </source>
</evidence>
<proteinExistence type="predicted"/>
<dbReference type="Proteomes" id="UP000001340">
    <property type="component" value="Unassembled WGS sequence"/>
</dbReference>
<gene>
    <name evidence="1" type="ORF">LEP1GSC105_5027</name>
</gene>
<protein>
    <submittedName>
        <fullName evidence="1">Uncharacterized protein</fullName>
    </submittedName>
</protein>
<dbReference type="RefSeq" id="WP_002071173.1">
    <property type="nucleotide sequence ID" value="NZ_AHNR02000056.1"/>
</dbReference>
<evidence type="ECO:0000313" key="2">
    <source>
        <dbReference type="Proteomes" id="UP000001340"/>
    </source>
</evidence>
<dbReference type="AlphaFoldDB" id="A0A0E2D2D0"/>
<dbReference type="EMBL" id="AHNR02000056">
    <property type="protein sequence ID" value="EKR54172.1"/>
    <property type="molecule type" value="Genomic_DNA"/>
</dbReference>
<reference evidence="1 2" key="1">
    <citation type="submission" date="2012-10" db="EMBL/GenBank/DDBJ databases">
        <authorList>
            <person name="Harkins D.M."/>
            <person name="Durkin A.S."/>
            <person name="Brinkac L.M."/>
            <person name="Haft D.H."/>
            <person name="Selengut J.D."/>
            <person name="Sanka R."/>
            <person name="DePew J."/>
            <person name="Purushe J."/>
            <person name="Chanthongthip A."/>
            <person name="Lattana O."/>
            <person name="Phetsouvanh R."/>
            <person name="Newton P.N."/>
            <person name="Vinetz J.M."/>
            <person name="Sutton G.G."/>
            <person name="Nierman W.C."/>
            <person name="Fouts D.E."/>
        </authorList>
    </citation>
    <scope>NUCLEOTIDE SEQUENCE [LARGE SCALE GENOMIC DNA]</scope>
    <source>
        <strain evidence="1 2">UI 12758</strain>
    </source>
</reference>
<name>A0A0E2D2D0_LEPIR</name>
<comment type="caution">
    <text evidence="1">The sequence shown here is derived from an EMBL/GenBank/DDBJ whole genome shotgun (WGS) entry which is preliminary data.</text>
</comment>
<accession>A0A0E2D2D0</accession>
<sequence length="60" mass="7128">MGTTVFRKNSPNFALHRISHESKNCPTFYKGIQIIADDSFIVKRRVPTFLWRESIKRYIL</sequence>
<organism evidence="1 2">
    <name type="scientific">Leptospira interrogans str. UI 12758</name>
    <dbReference type="NCBI Taxonomy" id="1049938"/>
    <lineage>
        <taxon>Bacteria</taxon>
        <taxon>Pseudomonadati</taxon>
        <taxon>Spirochaetota</taxon>
        <taxon>Spirochaetia</taxon>
        <taxon>Leptospirales</taxon>
        <taxon>Leptospiraceae</taxon>
        <taxon>Leptospira</taxon>
    </lineage>
</organism>